<evidence type="ECO:0000313" key="2">
    <source>
        <dbReference type="EMBL" id="GEL74041.1"/>
    </source>
</evidence>
<accession>A0A511HKF1</accession>
<sequence length="55" mass="6184">MSEVRMRPAVLSHATSTRKEVDVSEQPWGDFGYFKGPEGHLWEVPCHPELAATDT</sequence>
<protein>
    <submittedName>
        <fullName evidence="2">Uncharacterized protein</fullName>
    </submittedName>
</protein>
<dbReference type="SUPFAM" id="SSF54593">
    <property type="entry name" value="Glyoxalase/Bleomycin resistance protein/Dihydroxybiphenyl dioxygenase"/>
    <property type="match status" value="1"/>
</dbReference>
<feature type="region of interest" description="Disordered" evidence="1">
    <location>
        <begin position="1"/>
        <end position="22"/>
    </location>
</feature>
<evidence type="ECO:0000256" key="1">
    <source>
        <dbReference type="SAM" id="MobiDB-lite"/>
    </source>
</evidence>
<reference evidence="2 3" key="1">
    <citation type="submission" date="2019-07" db="EMBL/GenBank/DDBJ databases">
        <title>Whole genome shotgun sequence of Myxococcus virescens NBRC 100334.</title>
        <authorList>
            <person name="Hosoyama A."/>
            <person name="Uohara A."/>
            <person name="Ohji S."/>
            <person name="Ichikawa N."/>
        </authorList>
    </citation>
    <scope>NUCLEOTIDE SEQUENCE [LARGE SCALE GENOMIC DNA]</scope>
    <source>
        <strain evidence="2 3">NBRC 100334</strain>
    </source>
</reference>
<dbReference type="AlphaFoldDB" id="A0A511HKF1"/>
<comment type="caution">
    <text evidence="2">The sequence shown here is derived from an EMBL/GenBank/DDBJ whole genome shotgun (WGS) entry which is preliminary data.</text>
</comment>
<name>A0A511HKF1_9BACT</name>
<dbReference type="EMBL" id="BJVY01000042">
    <property type="protein sequence ID" value="GEL74041.1"/>
    <property type="molecule type" value="Genomic_DNA"/>
</dbReference>
<proteinExistence type="predicted"/>
<dbReference type="RefSeq" id="WP_167371187.1">
    <property type="nucleotide sequence ID" value="NZ_BJVY01000042.1"/>
</dbReference>
<evidence type="ECO:0000313" key="3">
    <source>
        <dbReference type="Proteomes" id="UP000321224"/>
    </source>
</evidence>
<dbReference type="Proteomes" id="UP000321224">
    <property type="component" value="Unassembled WGS sequence"/>
</dbReference>
<organism evidence="2 3">
    <name type="scientific">Myxococcus virescens</name>
    <dbReference type="NCBI Taxonomy" id="83456"/>
    <lineage>
        <taxon>Bacteria</taxon>
        <taxon>Pseudomonadati</taxon>
        <taxon>Myxococcota</taxon>
        <taxon>Myxococcia</taxon>
        <taxon>Myxococcales</taxon>
        <taxon>Cystobacterineae</taxon>
        <taxon>Myxococcaceae</taxon>
        <taxon>Myxococcus</taxon>
    </lineage>
</organism>
<gene>
    <name evidence="2" type="ORF">MVI01_58250</name>
</gene>
<dbReference type="InterPro" id="IPR029068">
    <property type="entry name" value="Glyas_Bleomycin-R_OHBP_Dase"/>
</dbReference>